<dbReference type="PANTHER" id="PTHR37766:SF1">
    <property type="entry name" value="OS01G0897100 PROTEIN"/>
    <property type="match status" value="1"/>
</dbReference>
<organism evidence="1 2">
    <name type="scientific">Zea mays</name>
    <name type="common">Maize</name>
    <dbReference type="NCBI Taxonomy" id="4577"/>
    <lineage>
        <taxon>Eukaryota</taxon>
        <taxon>Viridiplantae</taxon>
        <taxon>Streptophyta</taxon>
        <taxon>Embryophyta</taxon>
        <taxon>Tracheophyta</taxon>
        <taxon>Spermatophyta</taxon>
        <taxon>Magnoliopsida</taxon>
        <taxon>Liliopsida</taxon>
        <taxon>Poales</taxon>
        <taxon>Poaceae</taxon>
        <taxon>PACMAD clade</taxon>
        <taxon>Panicoideae</taxon>
        <taxon>Andropogonodae</taxon>
        <taxon>Andropogoneae</taxon>
        <taxon>Tripsacinae</taxon>
        <taxon>Zea</taxon>
    </lineage>
</organism>
<dbReference type="EnsemblPlants" id="Zm00001eb128100_T001">
    <property type="protein sequence ID" value="Zm00001eb128100_P001"/>
    <property type="gene ID" value="Zm00001eb128100"/>
</dbReference>
<dbReference type="InParanoid" id="A0A804N1T1"/>
<evidence type="ECO:0000313" key="1">
    <source>
        <dbReference type="EnsemblPlants" id="Zm00001eb128100_P001"/>
    </source>
</evidence>
<reference evidence="1" key="3">
    <citation type="submission" date="2021-05" db="UniProtKB">
        <authorList>
            <consortium name="EnsemblPlants"/>
        </authorList>
    </citation>
    <scope>IDENTIFICATION</scope>
    <source>
        <strain evidence="1">cv. B73</strain>
    </source>
</reference>
<dbReference type="AlphaFoldDB" id="A0A804N1T1"/>
<protein>
    <submittedName>
        <fullName evidence="1">Uncharacterized protein</fullName>
    </submittedName>
</protein>
<evidence type="ECO:0000313" key="2">
    <source>
        <dbReference type="Proteomes" id="UP000007305"/>
    </source>
</evidence>
<dbReference type="PANTHER" id="PTHR37766">
    <property type="entry name" value="OS01G0897100 PROTEIN"/>
    <property type="match status" value="1"/>
</dbReference>
<dbReference type="Gramene" id="Zm00001eb128100_T001">
    <property type="protein sequence ID" value="Zm00001eb128100_P001"/>
    <property type="gene ID" value="Zm00001eb128100"/>
</dbReference>
<proteinExistence type="predicted"/>
<name>A0A804N1T1_MAIZE</name>
<keyword evidence="2" id="KW-1185">Reference proteome</keyword>
<sequence>MVQLFLQVPTECDSVNTVAVEGRRSLCHNVESIIKSLTKSAGMYEARLWLCATVSLVHSLSDCGQRDLFLDLLERKNSRRDVAARLLRMIFDKKPRMVGSILARKGHILEDFFRGNPNRIMQWFGHFAVTGESTHRKGAKAL</sequence>
<dbReference type="Proteomes" id="UP000007305">
    <property type="component" value="Chromosome 3"/>
</dbReference>
<reference evidence="1" key="2">
    <citation type="submission" date="2019-07" db="EMBL/GenBank/DDBJ databases">
        <authorList>
            <person name="Seetharam A."/>
            <person name="Woodhouse M."/>
            <person name="Cannon E."/>
        </authorList>
    </citation>
    <scope>NUCLEOTIDE SEQUENCE [LARGE SCALE GENOMIC DNA]</scope>
    <source>
        <strain evidence="1">cv. B73</strain>
    </source>
</reference>
<accession>A0A804N1T1</accession>
<reference evidence="2" key="1">
    <citation type="submission" date="2015-12" db="EMBL/GenBank/DDBJ databases">
        <title>Update maize B73 reference genome by single molecule sequencing technologies.</title>
        <authorList>
            <consortium name="Maize Genome Sequencing Project"/>
            <person name="Ware D."/>
        </authorList>
    </citation>
    <scope>NUCLEOTIDE SEQUENCE [LARGE SCALE GENOMIC DNA]</scope>
    <source>
        <strain evidence="2">cv. B73</strain>
    </source>
</reference>